<dbReference type="RefSeq" id="XP_037222706.1">
    <property type="nucleotide sequence ID" value="XM_037359821.1"/>
</dbReference>
<feature type="chain" id="PRO_5034470980" description="Ricin B lectin domain-containing protein" evidence="1">
    <location>
        <begin position="23"/>
        <end position="326"/>
    </location>
</feature>
<dbReference type="InterPro" id="IPR035992">
    <property type="entry name" value="Ricin_B-like_lectins"/>
</dbReference>
<comment type="caution">
    <text evidence="3">The sequence shown here is derived from an EMBL/GenBank/DDBJ whole genome shotgun (WGS) entry which is preliminary data.</text>
</comment>
<evidence type="ECO:0000313" key="3">
    <source>
        <dbReference type="EMBL" id="KAF7309256.1"/>
    </source>
</evidence>
<feature type="domain" description="Ricin B lectin" evidence="2">
    <location>
        <begin position="31"/>
        <end position="170"/>
    </location>
</feature>
<protein>
    <recommendedName>
        <fullName evidence="2">Ricin B lectin domain-containing protein</fullName>
    </recommendedName>
</protein>
<feature type="signal peptide" evidence="1">
    <location>
        <begin position="1"/>
        <end position="22"/>
    </location>
</feature>
<dbReference type="PROSITE" id="PS50231">
    <property type="entry name" value="RICIN_B_LECTIN"/>
    <property type="match status" value="2"/>
</dbReference>
<feature type="domain" description="Ricin B lectin" evidence="2">
    <location>
        <begin position="174"/>
        <end position="323"/>
    </location>
</feature>
<dbReference type="SMART" id="SM00458">
    <property type="entry name" value="RICIN"/>
    <property type="match status" value="2"/>
</dbReference>
<reference evidence="3" key="1">
    <citation type="submission" date="2020-05" db="EMBL/GenBank/DDBJ databases">
        <title>Mycena genomes resolve the evolution of fungal bioluminescence.</title>
        <authorList>
            <person name="Tsai I.J."/>
        </authorList>
    </citation>
    <scope>NUCLEOTIDE SEQUENCE</scope>
    <source>
        <strain evidence="3">171206Taipei</strain>
    </source>
</reference>
<dbReference type="Proteomes" id="UP000636479">
    <property type="component" value="Unassembled WGS sequence"/>
</dbReference>
<dbReference type="AlphaFoldDB" id="A0A8H6WAL0"/>
<dbReference type="EMBL" id="JACAZF010000003">
    <property type="protein sequence ID" value="KAF7309256.1"/>
    <property type="molecule type" value="Genomic_DNA"/>
</dbReference>
<evidence type="ECO:0000256" key="1">
    <source>
        <dbReference type="SAM" id="SignalP"/>
    </source>
</evidence>
<dbReference type="CDD" id="cd00161">
    <property type="entry name" value="beta-trefoil_Ricin-like"/>
    <property type="match status" value="1"/>
</dbReference>
<dbReference type="GeneID" id="59342337"/>
<accession>A0A8H6WAL0</accession>
<dbReference type="OrthoDB" id="6770063at2759"/>
<dbReference type="Gene3D" id="2.80.10.50">
    <property type="match status" value="2"/>
</dbReference>
<dbReference type="SUPFAM" id="SSF50370">
    <property type="entry name" value="Ricin B-like lectins"/>
    <property type="match status" value="2"/>
</dbReference>
<keyword evidence="4" id="KW-1185">Reference proteome</keyword>
<proteinExistence type="predicted"/>
<organism evidence="3 4">
    <name type="scientific">Mycena indigotica</name>
    <dbReference type="NCBI Taxonomy" id="2126181"/>
    <lineage>
        <taxon>Eukaryota</taxon>
        <taxon>Fungi</taxon>
        <taxon>Dikarya</taxon>
        <taxon>Basidiomycota</taxon>
        <taxon>Agaricomycotina</taxon>
        <taxon>Agaricomycetes</taxon>
        <taxon>Agaricomycetidae</taxon>
        <taxon>Agaricales</taxon>
        <taxon>Marasmiineae</taxon>
        <taxon>Mycenaceae</taxon>
        <taxon>Mycena</taxon>
    </lineage>
</organism>
<evidence type="ECO:0000313" key="4">
    <source>
        <dbReference type="Proteomes" id="UP000636479"/>
    </source>
</evidence>
<dbReference type="InterPro" id="IPR000772">
    <property type="entry name" value="Ricin_B_lectin"/>
</dbReference>
<keyword evidence="1" id="KW-0732">Signal</keyword>
<name>A0A8H6WAL0_9AGAR</name>
<dbReference type="Pfam" id="PF00652">
    <property type="entry name" value="Ricin_B_lectin"/>
    <property type="match status" value="2"/>
</dbReference>
<sequence>MFRSTTALLLGALSLIALPAAAQFPGQTVRFSSVLTGGIDGTTGSCITATQNADGAPVVIQPCGNNATQLNSWLVPNGVGVPGPLKIFGDKCLDVKDGANADGTKLQIWTCAAGNTNQMWVPGGQEIPIAWSGKGKCIDLTNGDTTAGNQFQVWTCDPQSQNPNQRFNNLDVTEPKTRAIHPKADASKCVTAAAHTVGAAVVIAPCATSKTAEQAWSAPVGGQLAVAGASASATPLCVTPKDDNFLADGTKLVLAECDLSGGKADQFWSNPNPQGGVMSNGGFGKNVMDLTDGNLTTGNQLQIWFGNIFSGAGDNINQDWTATYVF</sequence>
<evidence type="ECO:0000259" key="2">
    <source>
        <dbReference type="SMART" id="SM00458"/>
    </source>
</evidence>
<gene>
    <name evidence="3" type="ORF">MIND_00295900</name>
</gene>